<dbReference type="Proteomes" id="UP000270094">
    <property type="component" value="Unassembled WGS sequence"/>
</dbReference>
<dbReference type="EMBL" id="UYYB01110670">
    <property type="protein sequence ID" value="VDM80905.1"/>
    <property type="molecule type" value="Genomic_DNA"/>
</dbReference>
<proteinExistence type="predicted"/>
<dbReference type="OrthoDB" id="5871270at2759"/>
<evidence type="ECO:0000313" key="1">
    <source>
        <dbReference type="EMBL" id="VDM80905.1"/>
    </source>
</evidence>
<name>A0A3P7LEA5_STRVU</name>
<dbReference type="AlphaFoldDB" id="A0A3P7LEA5"/>
<sequence length="74" mass="8394">MLDSWPVSDLRYFVEPENPSTFQQAVKTQMVEQLLASATADRFIHPAPTRDLFQAAIGKRGLVRGIIKIQRPLQ</sequence>
<gene>
    <name evidence="1" type="ORF">SVUK_LOCUS15903</name>
</gene>
<organism evidence="1 2">
    <name type="scientific">Strongylus vulgaris</name>
    <name type="common">Blood worm</name>
    <dbReference type="NCBI Taxonomy" id="40348"/>
    <lineage>
        <taxon>Eukaryota</taxon>
        <taxon>Metazoa</taxon>
        <taxon>Ecdysozoa</taxon>
        <taxon>Nematoda</taxon>
        <taxon>Chromadorea</taxon>
        <taxon>Rhabditida</taxon>
        <taxon>Rhabditina</taxon>
        <taxon>Rhabditomorpha</taxon>
        <taxon>Strongyloidea</taxon>
        <taxon>Strongylidae</taxon>
        <taxon>Strongylus</taxon>
    </lineage>
</organism>
<evidence type="ECO:0000313" key="2">
    <source>
        <dbReference type="Proteomes" id="UP000270094"/>
    </source>
</evidence>
<reference evidence="1 2" key="1">
    <citation type="submission" date="2018-11" db="EMBL/GenBank/DDBJ databases">
        <authorList>
            <consortium name="Pathogen Informatics"/>
        </authorList>
    </citation>
    <scope>NUCLEOTIDE SEQUENCE [LARGE SCALE GENOMIC DNA]</scope>
</reference>
<protein>
    <submittedName>
        <fullName evidence="1">Uncharacterized protein</fullName>
    </submittedName>
</protein>
<accession>A0A3P7LEA5</accession>
<keyword evidence="2" id="KW-1185">Reference proteome</keyword>